<dbReference type="PROSITE" id="PS00061">
    <property type="entry name" value="ADH_SHORT"/>
    <property type="match status" value="1"/>
</dbReference>
<name>A0A1Y2E9C5_9PEZI</name>
<comment type="similarity">
    <text evidence="1">Belongs to the short-chain dehydrogenases/reductases (SDR) family.</text>
</comment>
<dbReference type="InterPro" id="IPR020904">
    <property type="entry name" value="Sc_DH/Rdtase_CS"/>
</dbReference>
<evidence type="ECO:0000256" key="1">
    <source>
        <dbReference type="ARBA" id="ARBA00006484"/>
    </source>
</evidence>
<dbReference type="InterPro" id="IPR002347">
    <property type="entry name" value="SDR_fam"/>
</dbReference>
<dbReference type="Gene3D" id="3.40.50.720">
    <property type="entry name" value="NAD(P)-binding Rossmann-like Domain"/>
    <property type="match status" value="1"/>
</dbReference>
<keyword evidence="2" id="KW-0521">NADP</keyword>
<evidence type="ECO:0000256" key="3">
    <source>
        <dbReference type="ARBA" id="ARBA00023002"/>
    </source>
</evidence>
<evidence type="ECO:0000256" key="2">
    <source>
        <dbReference type="ARBA" id="ARBA00022857"/>
    </source>
</evidence>
<dbReference type="GeneID" id="63773398"/>
<dbReference type="PRINTS" id="PR00081">
    <property type="entry name" value="GDHRDH"/>
</dbReference>
<dbReference type="RefSeq" id="XP_040718460.1">
    <property type="nucleotide sequence ID" value="XM_040857186.1"/>
</dbReference>
<dbReference type="FunFam" id="3.40.50.720:FF:000084">
    <property type="entry name" value="Short-chain dehydrogenase reductase"/>
    <property type="match status" value="1"/>
</dbReference>
<accession>A0A1Y2E9C5</accession>
<dbReference type="GO" id="GO:0016616">
    <property type="term" value="F:oxidoreductase activity, acting on the CH-OH group of donors, NAD or NADP as acceptor"/>
    <property type="evidence" value="ECO:0007669"/>
    <property type="project" value="TreeGrafter"/>
</dbReference>
<dbReference type="InParanoid" id="A0A1Y2E9C5"/>
<keyword evidence="3" id="KW-0560">Oxidoreductase</keyword>
<comment type="caution">
    <text evidence="4">The sequence shown here is derived from an EMBL/GenBank/DDBJ whole genome shotgun (WGS) entry which is preliminary data.</text>
</comment>
<dbReference type="SUPFAM" id="SSF51735">
    <property type="entry name" value="NAD(P)-binding Rossmann-fold domains"/>
    <property type="match status" value="1"/>
</dbReference>
<dbReference type="PANTHER" id="PTHR42760:SF133">
    <property type="entry name" value="3-OXOACYL-[ACYL-CARRIER-PROTEIN] REDUCTASE"/>
    <property type="match status" value="1"/>
</dbReference>
<protein>
    <submittedName>
        <fullName evidence="4">Uncharacterized protein</fullName>
    </submittedName>
</protein>
<dbReference type="AlphaFoldDB" id="A0A1Y2E9C5"/>
<keyword evidence="5" id="KW-1185">Reference proteome</keyword>
<dbReference type="InterPro" id="IPR036291">
    <property type="entry name" value="NAD(P)-bd_dom_sf"/>
</dbReference>
<dbReference type="Pfam" id="PF13561">
    <property type="entry name" value="adh_short_C2"/>
    <property type="match status" value="1"/>
</dbReference>
<gene>
    <name evidence="4" type="ORF">BCR38DRAFT_362409</name>
</gene>
<sequence length="268" mass="28201">MAAESLSLAGKVAIVTGSGRENGIGASIARALARNGASVTVNYVSDQSASRAENVAQEIRDLGARTTIVQAGVETQAGAAKIVTDTLKAFDTDHVDILVNNAGLGSFGHLLTMAPEHLQREFSVNVFGTLFMTQAVVTQGKMPRGGRIINIGSIMSQMGPEKLGVYAATKAATNSLTATWAWELGRTHGITINTVAPGPVITDINAEAFGEKPMDKETLNARYCAQARAEERIGTTEDIADVVLLLTSEKSRWITGQMVSVDGGLTVK</sequence>
<organism evidence="4 5">
    <name type="scientific">Pseudomassariella vexata</name>
    <dbReference type="NCBI Taxonomy" id="1141098"/>
    <lineage>
        <taxon>Eukaryota</taxon>
        <taxon>Fungi</taxon>
        <taxon>Dikarya</taxon>
        <taxon>Ascomycota</taxon>
        <taxon>Pezizomycotina</taxon>
        <taxon>Sordariomycetes</taxon>
        <taxon>Xylariomycetidae</taxon>
        <taxon>Amphisphaeriales</taxon>
        <taxon>Pseudomassariaceae</taxon>
        <taxon>Pseudomassariella</taxon>
    </lineage>
</organism>
<dbReference type="Proteomes" id="UP000193689">
    <property type="component" value="Unassembled WGS sequence"/>
</dbReference>
<dbReference type="OrthoDB" id="47007at2759"/>
<dbReference type="GO" id="GO:0006633">
    <property type="term" value="P:fatty acid biosynthetic process"/>
    <property type="evidence" value="ECO:0007669"/>
    <property type="project" value="TreeGrafter"/>
</dbReference>
<dbReference type="EMBL" id="MCFJ01000003">
    <property type="protein sequence ID" value="ORY68173.1"/>
    <property type="molecule type" value="Genomic_DNA"/>
</dbReference>
<reference evidence="4 5" key="1">
    <citation type="submission" date="2016-07" db="EMBL/GenBank/DDBJ databases">
        <title>Pervasive Adenine N6-methylation of Active Genes in Fungi.</title>
        <authorList>
            <consortium name="DOE Joint Genome Institute"/>
            <person name="Mondo S.J."/>
            <person name="Dannebaum R.O."/>
            <person name="Kuo R.C."/>
            <person name="Labutti K."/>
            <person name="Haridas S."/>
            <person name="Kuo A."/>
            <person name="Salamov A."/>
            <person name="Ahrendt S.R."/>
            <person name="Lipzen A."/>
            <person name="Sullivan W."/>
            <person name="Andreopoulos W.B."/>
            <person name="Clum A."/>
            <person name="Lindquist E."/>
            <person name="Daum C."/>
            <person name="Ramamoorthy G.K."/>
            <person name="Gryganskyi A."/>
            <person name="Culley D."/>
            <person name="Magnuson J.K."/>
            <person name="James T.Y."/>
            <person name="O'Malley M.A."/>
            <person name="Stajich J.E."/>
            <person name="Spatafora J.W."/>
            <person name="Visel A."/>
            <person name="Grigoriev I.V."/>
        </authorList>
    </citation>
    <scope>NUCLEOTIDE SEQUENCE [LARGE SCALE GENOMIC DNA]</scope>
    <source>
        <strain evidence="4 5">CBS 129021</strain>
    </source>
</reference>
<evidence type="ECO:0000313" key="4">
    <source>
        <dbReference type="EMBL" id="ORY68173.1"/>
    </source>
</evidence>
<dbReference type="PRINTS" id="PR00080">
    <property type="entry name" value="SDRFAMILY"/>
</dbReference>
<proteinExistence type="inferred from homology"/>
<evidence type="ECO:0000313" key="5">
    <source>
        <dbReference type="Proteomes" id="UP000193689"/>
    </source>
</evidence>
<dbReference type="PANTHER" id="PTHR42760">
    <property type="entry name" value="SHORT-CHAIN DEHYDROGENASES/REDUCTASES FAMILY MEMBER"/>
    <property type="match status" value="1"/>
</dbReference>
<dbReference type="STRING" id="1141098.A0A1Y2E9C5"/>
<dbReference type="GO" id="GO:0048038">
    <property type="term" value="F:quinone binding"/>
    <property type="evidence" value="ECO:0007669"/>
    <property type="project" value="TreeGrafter"/>
</dbReference>